<accession>X0XW14</accession>
<proteinExistence type="predicted"/>
<comment type="caution">
    <text evidence="2">The sequence shown here is derived from an EMBL/GenBank/DDBJ whole genome shotgun (WGS) entry which is preliminary data.</text>
</comment>
<keyword evidence="1" id="KW-1133">Transmembrane helix</keyword>
<gene>
    <name evidence="2" type="ORF">S01H1_86306</name>
</gene>
<sequence>AVNQPWGIYVTLALAALPAVLGVLKVVANRTPA</sequence>
<dbReference type="EMBL" id="BARS01059712">
    <property type="protein sequence ID" value="GAG47529.1"/>
    <property type="molecule type" value="Genomic_DNA"/>
</dbReference>
<protein>
    <submittedName>
        <fullName evidence="2">Uncharacterized protein</fullName>
    </submittedName>
</protein>
<feature type="non-terminal residue" evidence="2">
    <location>
        <position position="1"/>
    </location>
</feature>
<keyword evidence="1" id="KW-0812">Transmembrane</keyword>
<organism evidence="2">
    <name type="scientific">marine sediment metagenome</name>
    <dbReference type="NCBI Taxonomy" id="412755"/>
    <lineage>
        <taxon>unclassified sequences</taxon>
        <taxon>metagenomes</taxon>
        <taxon>ecological metagenomes</taxon>
    </lineage>
</organism>
<evidence type="ECO:0000256" key="1">
    <source>
        <dbReference type="SAM" id="Phobius"/>
    </source>
</evidence>
<feature type="transmembrane region" description="Helical" evidence="1">
    <location>
        <begin position="6"/>
        <end position="28"/>
    </location>
</feature>
<evidence type="ECO:0000313" key="2">
    <source>
        <dbReference type="EMBL" id="GAG47529.1"/>
    </source>
</evidence>
<feature type="non-terminal residue" evidence="2">
    <location>
        <position position="33"/>
    </location>
</feature>
<name>X0XW14_9ZZZZ</name>
<dbReference type="AlphaFoldDB" id="X0XW14"/>
<reference evidence="2" key="1">
    <citation type="journal article" date="2014" name="Front. Microbiol.">
        <title>High frequency of phylogenetically diverse reductive dehalogenase-homologous genes in deep subseafloor sedimentary metagenomes.</title>
        <authorList>
            <person name="Kawai M."/>
            <person name="Futagami T."/>
            <person name="Toyoda A."/>
            <person name="Takaki Y."/>
            <person name="Nishi S."/>
            <person name="Hori S."/>
            <person name="Arai W."/>
            <person name="Tsubouchi T."/>
            <person name="Morono Y."/>
            <person name="Uchiyama I."/>
            <person name="Ito T."/>
            <person name="Fujiyama A."/>
            <person name="Inagaki F."/>
            <person name="Takami H."/>
        </authorList>
    </citation>
    <scope>NUCLEOTIDE SEQUENCE</scope>
    <source>
        <strain evidence="2">Expedition CK06-06</strain>
    </source>
</reference>
<keyword evidence="1" id="KW-0472">Membrane</keyword>